<dbReference type="HOGENOM" id="CLU_2278474_0_0_1"/>
<gene>
    <name evidence="1" type="ordered locus">PAS_chr1-3_0290</name>
</gene>
<dbReference type="KEGG" id="ppa:PAS_chr1-3_0290"/>
<sequence>MHGYAPLDDLNFCAYQKCEYQVIGAGCLKISEVFNGSVSYLLGIHSDLLFQKRVETLFVDTELQIRVFIAPKTSDLSGAYEGTMISKEAVNVSIISVNLFDP</sequence>
<dbReference type="RefSeq" id="XP_002489356.1">
    <property type="nucleotide sequence ID" value="XM_002489311.1"/>
</dbReference>
<proteinExistence type="predicted"/>
<protein>
    <submittedName>
        <fullName evidence="1">Uncharacterized protein</fullName>
    </submittedName>
</protein>
<dbReference type="InParanoid" id="C4QV02"/>
<dbReference type="GeneID" id="8197954"/>
<name>C4QV02_KOMPG</name>
<organism evidence="1 2">
    <name type="scientific">Komagataella phaffii (strain GS115 / ATCC 20864)</name>
    <name type="common">Yeast</name>
    <name type="synonym">Pichia pastoris</name>
    <dbReference type="NCBI Taxonomy" id="644223"/>
    <lineage>
        <taxon>Eukaryota</taxon>
        <taxon>Fungi</taxon>
        <taxon>Dikarya</taxon>
        <taxon>Ascomycota</taxon>
        <taxon>Saccharomycotina</taxon>
        <taxon>Pichiomycetes</taxon>
        <taxon>Pichiales</taxon>
        <taxon>Pichiaceae</taxon>
        <taxon>Komagataella</taxon>
    </lineage>
</organism>
<evidence type="ECO:0000313" key="2">
    <source>
        <dbReference type="Proteomes" id="UP000000314"/>
    </source>
</evidence>
<reference evidence="1 2" key="1">
    <citation type="journal article" date="2009" name="Nat. Biotechnol.">
        <title>Genome sequence of the recombinant protein production host Pichia pastoris.</title>
        <authorList>
            <person name="De Schutter K."/>
            <person name="Lin Y.C."/>
            <person name="Tiels P."/>
            <person name="Van Hecke A."/>
            <person name="Glinka S."/>
            <person name="Weber-Lehmann J."/>
            <person name="Rouze P."/>
            <person name="Van de Peer Y."/>
            <person name="Callewaert N."/>
        </authorList>
    </citation>
    <scope>NUCLEOTIDE SEQUENCE [LARGE SCALE GENOMIC DNA]</scope>
    <source>
        <strain evidence="2">GS115 / ATCC 20864</strain>
    </source>
</reference>
<keyword evidence="2" id="KW-1185">Reference proteome</keyword>
<accession>C4QV02</accession>
<evidence type="ECO:0000313" key="1">
    <source>
        <dbReference type="EMBL" id="CAY67072.1"/>
    </source>
</evidence>
<dbReference type="Proteomes" id="UP000000314">
    <property type="component" value="Chromosome 1"/>
</dbReference>
<dbReference type="EMBL" id="FN392319">
    <property type="protein sequence ID" value="CAY67072.1"/>
    <property type="molecule type" value="Genomic_DNA"/>
</dbReference>
<dbReference type="AlphaFoldDB" id="C4QV02"/>